<protein>
    <recommendedName>
        <fullName evidence="8">Rhodopsin domain-containing protein</fullName>
    </recommendedName>
</protein>
<feature type="transmembrane region" description="Helical" evidence="7">
    <location>
        <begin position="262"/>
        <end position="281"/>
    </location>
</feature>
<evidence type="ECO:0000256" key="1">
    <source>
        <dbReference type="ARBA" id="ARBA00004141"/>
    </source>
</evidence>
<feature type="compositionally biased region" description="Low complexity" evidence="6">
    <location>
        <begin position="426"/>
        <end position="439"/>
    </location>
</feature>
<sequence>MHLPPIEVLQSWPTPDYENPQTRGNGLVVINSVFIGLAFITVGLRLYTRIWIKRWFGIDDIFTILASIFASFHTASVILANQKYGWDRHIWDIPIENFSPALKILYFTQIQFIATATFTRLSLHCLYYRLVSDTGITWFKWLIHANVACTVCIFISATLVQVFQCHPVQAYWLFDTPGASCHDEQLATLIFGVVNCIADLATTVTPLPLILRLQIPRRQRYAAAVIFSFGMIVTIAGVVRTWALKHAVSNNWDVTWSTYPSWIASAVEINLGVICASAPVCRPLLTRISFNSSVTSSRDVMPIRSPGYTSHNSDHPTSTGFAPSTSITSLRRKSEATTGVTELATDGSKSYEMIHWNGVEQAAPGYSISCRNSAEHIVESPEHGVSKWGLRSVWEKATSGEDEEERKGDMTITLTSEVEIHMSRASGETSTPSSRYSSSLAPQTDSWPLPPLP</sequence>
<feature type="transmembrane region" description="Helical" evidence="7">
    <location>
        <begin position="60"/>
        <end position="80"/>
    </location>
</feature>
<evidence type="ECO:0000256" key="2">
    <source>
        <dbReference type="ARBA" id="ARBA00022692"/>
    </source>
</evidence>
<feature type="transmembrane region" description="Helical" evidence="7">
    <location>
        <begin position="27"/>
        <end position="48"/>
    </location>
</feature>
<feature type="transmembrane region" description="Helical" evidence="7">
    <location>
        <begin position="186"/>
        <end position="209"/>
    </location>
</feature>
<feature type="region of interest" description="Disordered" evidence="6">
    <location>
        <begin position="307"/>
        <end position="339"/>
    </location>
</feature>
<name>A0A6A6ZST0_9PLEO</name>
<dbReference type="Proteomes" id="UP000799424">
    <property type="component" value="Unassembled WGS sequence"/>
</dbReference>
<dbReference type="PANTHER" id="PTHR33048">
    <property type="entry name" value="PTH11-LIKE INTEGRAL MEMBRANE PROTEIN (AFU_ORTHOLOGUE AFUA_5G11245)"/>
    <property type="match status" value="1"/>
</dbReference>
<evidence type="ECO:0000313" key="9">
    <source>
        <dbReference type="EMBL" id="KAF2823494.1"/>
    </source>
</evidence>
<comment type="similarity">
    <text evidence="5">Belongs to the SAT4 family.</text>
</comment>
<accession>A0A6A6ZST0</accession>
<dbReference type="EMBL" id="MU006232">
    <property type="protein sequence ID" value="KAF2823494.1"/>
    <property type="molecule type" value="Genomic_DNA"/>
</dbReference>
<feature type="domain" description="Rhodopsin" evidence="8">
    <location>
        <begin position="44"/>
        <end position="287"/>
    </location>
</feature>
<keyword evidence="3 7" id="KW-1133">Transmembrane helix</keyword>
<evidence type="ECO:0000313" key="10">
    <source>
        <dbReference type="Proteomes" id="UP000799424"/>
    </source>
</evidence>
<dbReference type="GO" id="GO:0016020">
    <property type="term" value="C:membrane"/>
    <property type="evidence" value="ECO:0007669"/>
    <property type="project" value="UniProtKB-SubCell"/>
</dbReference>
<keyword evidence="4 7" id="KW-0472">Membrane</keyword>
<proteinExistence type="inferred from homology"/>
<evidence type="ECO:0000256" key="7">
    <source>
        <dbReference type="SAM" id="Phobius"/>
    </source>
</evidence>
<dbReference type="AlphaFoldDB" id="A0A6A6ZST0"/>
<dbReference type="InterPro" id="IPR052337">
    <property type="entry name" value="SAT4-like"/>
</dbReference>
<feature type="compositionally biased region" description="Polar residues" evidence="6">
    <location>
        <begin position="307"/>
        <end position="329"/>
    </location>
</feature>
<dbReference type="OrthoDB" id="4525788at2759"/>
<evidence type="ECO:0000256" key="4">
    <source>
        <dbReference type="ARBA" id="ARBA00023136"/>
    </source>
</evidence>
<evidence type="ECO:0000256" key="5">
    <source>
        <dbReference type="ARBA" id="ARBA00038359"/>
    </source>
</evidence>
<evidence type="ECO:0000259" key="8">
    <source>
        <dbReference type="Pfam" id="PF20684"/>
    </source>
</evidence>
<feature type="transmembrane region" description="Helical" evidence="7">
    <location>
        <begin position="141"/>
        <end position="163"/>
    </location>
</feature>
<keyword evidence="2 7" id="KW-0812">Transmembrane</keyword>
<reference evidence="9" key="1">
    <citation type="journal article" date="2020" name="Stud. Mycol.">
        <title>101 Dothideomycetes genomes: a test case for predicting lifestyles and emergence of pathogens.</title>
        <authorList>
            <person name="Haridas S."/>
            <person name="Albert R."/>
            <person name="Binder M."/>
            <person name="Bloem J."/>
            <person name="Labutti K."/>
            <person name="Salamov A."/>
            <person name="Andreopoulos B."/>
            <person name="Baker S."/>
            <person name="Barry K."/>
            <person name="Bills G."/>
            <person name="Bluhm B."/>
            <person name="Cannon C."/>
            <person name="Castanera R."/>
            <person name="Culley D."/>
            <person name="Daum C."/>
            <person name="Ezra D."/>
            <person name="Gonzalez J."/>
            <person name="Henrissat B."/>
            <person name="Kuo A."/>
            <person name="Liang C."/>
            <person name="Lipzen A."/>
            <person name="Lutzoni F."/>
            <person name="Magnuson J."/>
            <person name="Mondo S."/>
            <person name="Nolan M."/>
            <person name="Ohm R."/>
            <person name="Pangilinan J."/>
            <person name="Park H.-J."/>
            <person name="Ramirez L."/>
            <person name="Alfaro M."/>
            <person name="Sun H."/>
            <person name="Tritt A."/>
            <person name="Yoshinaga Y."/>
            <person name="Zwiers L.-H."/>
            <person name="Turgeon B."/>
            <person name="Goodwin S."/>
            <person name="Spatafora J."/>
            <person name="Crous P."/>
            <person name="Grigoriev I."/>
        </authorList>
    </citation>
    <scope>NUCLEOTIDE SEQUENCE</scope>
    <source>
        <strain evidence="9">CBS 113818</strain>
    </source>
</reference>
<dbReference type="InterPro" id="IPR049326">
    <property type="entry name" value="Rhodopsin_dom_fungi"/>
</dbReference>
<feature type="transmembrane region" description="Helical" evidence="7">
    <location>
        <begin position="221"/>
        <end position="242"/>
    </location>
</feature>
<dbReference type="Pfam" id="PF20684">
    <property type="entry name" value="Fung_rhodopsin"/>
    <property type="match status" value="1"/>
</dbReference>
<gene>
    <name evidence="9" type="ORF">CC86DRAFT_298489</name>
</gene>
<comment type="subcellular location">
    <subcellularLocation>
        <location evidence="1">Membrane</location>
        <topology evidence="1">Multi-pass membrane protein</topology>
    </subcellularLocation>
</comment>
<dbReference type="PANTHER" id="PTHR33048:SF129">
    <property type="entry name" value="INTEGRAL MEMBRANE PROTEIN-RELATED"/>
    <property type="match status" value="1"/>
</dbReference>
<feature type="region of interest" description="Disordered" evidence="6">
    <location>
        <begin position="416"/>
        <end position="453"/>
    </location>
</feature>
<evidence type="ECO:0000256" key="6">
    <source>
        <dbReference type="SAM" id="MobiDB-lite"/>
    </source>
</evidence>
<organism evidence="9 10">
    <name type="scientific">Ophiobolus disseminans</name>
    <dbReference type="NCBI Taxonomy" id="1469910"/>
    <lineage>
        <taxon>Eukaryota</taxon>
        <taxon>Fungi</taxon>
        <taxon>Dikarya</taxon>
        <taxon>Ascomycota</taxon>
        <taxon>Pezizomycotina</taxon>
        <taxon>Dothideomycetes</taxon>
        <taxon>Pleosporomycetidae</taxon>
        <taxon>Pleosporales</taxon>
        <taxon>Pleosporineae</taxon>
        <taxon>Phaeosphaeriaceae</taxon>
        <taxon>Ophiobolus</taxon>
    </lineage>
</organism>
<evidence type="ECO:0000256" key="3">
    <source>
        <dbReference type="ARBA" id="ARBA00022989"/>
    </source>
</evidence>
<feature type="transmembrane region" description="Helical" evidence="7">
    <location>
        <begin position="100"/>
        <end position="121"/>
    </location>
</feature>
<keyword evidence="10" id="KW-1185">Reference proteome</keyword>